<evidence type="ECO:0000256" key="1">
    <source>
        <dbReference type="SAM" id="Phobius"/>
    </source>
</evidence>
<gene>
    <name evidence="2" type="ORF">LCGC14_3035800</name>
</gene>
<keyword evidence="1" id="KW-0472">Membrane</keyword>
<protein>
    <submittedName>
        <fullName evidence="2">Uncharacterized protein</fullName>
    </submittedName>
</protein>
<reference evidence="2" key="1">
    <citation type="journal article" date="2015" name="Nature">
        <title>Complex archaea that bridge the gap between prokaryotes and eukaryotes.</title>
        <authorList>
            <person name="Spang A."/>
            <person name="Saw J.H."/>
            <person name="Jorgensen S.L."/>
            <person name="Zaremba-Niedzwiedzka K."/>
            <person name="Martijn J."/>
            <person name="Lind A.E."/>
            <person name="van Eijk R."/>
            <person name="Schleper C."/>
            <person name="Guy L."/>
            <person name="Ettema T.J."/>
        </authorList>
    </citation>
    <scope>NUCLEOTIDE SEQUENCE</scope>
</reference>
<keyword evidence="1" id="KW-1133">Transmembrane helix</keyword>
<keyword evidence="1" id="KW-0812">Transmembrane</keyword>
<name>A0A0F8WQT9_9ZZZZ</name>
<dbReference type="AlphaFoldDB" id="A0A0F8WQT9"/>
<comment type="caution">
    <text evidence="2">The sequence shown here is derived from an EMBL/GenBank/DDBJ whole genome shotgun (WGS) entry which is preliminary data.</text>
</comment>
<proteinExistence type="predicted"/>
<sequence>MEWLSIASSIFSFMTLAILGWFGKSYFPNYLKEKSKNKATKEDIKEITSLVESVKKSNSIEIEKIKSQISNFK</sequence>
<accession>A0A0F8WQT9</accession>
<dbReference type="EMBL" id="LAZR01063550">
    <property type="protein sequence ID" value="KKK59297.1"/>
    <property type="molecule type" value="Genomic_DNA"/>
</dbReference>
<organism evidence="2">
    <name type="scientific">marine sediment metagenome</name>
    <dbReference type="NCBI Taxonomy" id="412755"/>
    <lineage>
        <taxon>unclassified sequences</taxon>
        <taxon>metagenomes</taxon>
        <taxon>ecological metagenomes</taxon>
    </lineage>
</organism>
<feature type="transmembrane region" description="Helical" evidence="1">
    <location>
        <begin position="6"/>
        <end position="27"/>
    </location>
</feature>
<evidence type="ECO:0000313" key="2">
    <source>
        <dbReference type="EMBL" id="KKK59297.1"/>
    </source>
</evidence>